<dbReference type="Gene3D" id="3.40.50.300">
    <property type="entry name" value="P-loop containing nucleotide triphosphate hydrolases"/>
    <property type="match status" value="1"/>
</dbReference>
<organism evidence="5 6">
    <name type="scientific">Sphingobacterium thermophilum</name>
    <dbReference type="NCBI Taxonomy" id="768534"/>
    <lineage>
        <taxon>Bacteria</taxon>
        <taxon>Pseudomonadati</taxon>
        <taxon>Bacteroidota</taxon>
        <taxon>Sphingobacteriia</taxon>
        <taxon>Sphingobacteriales</taxon>
        <taxon>Sphingobacteriaceae</taxon>
        <taxon>Sphingobacterium</taxon>
    </lineage>
</organism>
<dbReference type="InterPro" id="IPR027417">
    <property type="entry name" value="P-loop_NTPase"/>
</dbReference>
<keyword evidence="3" id="KW-0067">ATP-binding</keyword>
<dbReference type="PANTHER" id="PTHR42939">
    <property type="entry name" value="ABC TRANSPORTER ATP-BINDING PROTEIN ALBC-RELATED"/>
    <property type="match status" value="1"/>
</dbReference>
<dbReference type="PANTHER" id="PTHR42939:SF1">
    <property type="entry name" value="ABC TRANSPORTER ATP-BINDING PROTEIN ALBC-RELATED"/>
    <property type="match status" value="1"/>
</dbReference>
<dbReference type="Proteomes" id="UP001500394">
    <property type="component" value="Unassembled WGS sequence"/>
</dbReference>
<dbReference type="InterPro" id="IPR003439">
    <property type="entry name" value="ABC_transporter-like_ATP-bd"/>
</dbReference>
<dbReference type="EMBL" id="BAABGR010000010">
    <property type="protein sequence ID" value="GAA4513987.1"/>
    <property type="molecule type" value="Genomic_DNA"/>
</dbReference>
<sequence length="190" mass="21696">MEDFIKATACFYPNFDKEYFYELFREFHIPTNQKLGGMSYGQKKKFVIAFGLATNTKIVVMDEPTNGLDIPSKAQFRKILAGAMHADRVFIISTHQVRDLENLIDAVIVLDQHQIVLNESIESISNCLHFKRVLDLTPDILYAEKGIGGYNAISSNVDYEDSRVDLELLFNATIEKGENITKQFIKARHE</sequence>
<name>A0ABP8QZ84_9SPHI</name>
<proteinExistence type="predicted"/>
<evidence type="ECO:0000256" key="1">
    <source>
        <dbReference type="ARBA" id="ARBA00022448"/>
    </source>
</evidence>
<gene>
    <name evidence="5" type="ORF">GCM10023173_10170</name>
</gene>
<evidence type="ECO:0000256" key="2">
    <source>
        <dbReference type="ARBA" id="ARBA00022741"/>
    </source>
</evidence>
<reference evidence="6" key="1">
    <citation type="journal article" date="2019" name="Int. J. Syst. Evol. Microbiol.">
        <title>The Global Catalogue of Microorganisms (GCM) 10K type strain sequencing project: providing services to taxonomists for standard genome sequencing and annotation.</title>
        <authorList>
            <consortium name="The Broad Institute Genomics Platform"/>
            <consortium name="The Broad Institute Genome Sequencing Center for Infectious Disease"/>
            <person name="Wu L."/>
            <person name="Ma J."/>
        </authorList>
    </citation>
    <scope>NUCLEOTIDE SEQUENCE [LARGE SCALE GENOMIC DNA]</scope>
    <source>
        <strain evidence="6">JCM 17858</strain>
    </source>
</reference>
<evidence type="ECO:0000256" key="3">
    <source>
        <dbReference type="ARBA" id="ARBA00022840"/>
    </source>
</evidence>
<evidence type="ECO:0000259" key="4">
    <source>
        <dbReference type="Pfam" id="PF00005"/>
    </source>
</evidence>
<evidence type="ECO:0000313" key="6">
    <source>
        <dbReference type="Proteomes" id="UP001500394"/>
    </source>
</evidence>
<keyword evidence="1" id="KW-0813">Transport</keyword>
<keyword evidence="2" id="KW-0547">Nucleotide-binding</keyword>
<comment type="caution">
    <text evidence="5">The sequence shown here is derived from an EMBL/GenBank/DDBJ whole genome shotgun (WGS) entry which is preliminary data.</text>
</comment>
<evidence type="ECO:0000313" key="5">
    <source>
        <dbReference type="EMBL" id="GAA4513987.1"/>
    </source>
</evidence>
<dbReference type="SUPFAM" id="SSF52540">
    <property type="entry name" value="P-loop containing nucleoside triphosphate hydrolases"/>
    <property type="match status" value="1"/>
</dbReference>
<keyword evidence="6" id="KW-1185">Reference proteome</keyword>
<feature type="domain" description="ABC transporter" evidence="4">
    <location>
        <begin position="30"/>
        <end position="66"/>
    </location>
</feature>
<accession>A0ABP8QZ84</accession>
<dbReference type="InterPro" id="IPR051782">
    <property type="entry name" value="ABC_Transporter_VariousFunc"/>
</dbReference>
<protein>
    <recommendedName>
        <fullName evidence="4">ABC transporter domain-containing protein</fullName>
    </recommendedName>
</protein>
<dbReference type="Pfam" id="PF00005">
    <property type="entry name" value="ABC_tran"/>
    <property type="match status" value="1"/>
</dbReference>